<reference evidence="1" key="1">
    <citation type="submission" date="2022-12" db="EMBL/GenBank/DDBJ databases">
        <authorList>
            <person name="Alioto T."/>
            <person name="Alioto T."/>
            <person name="Gomez Garrido J."/>
        </authorList>
    </citation>
    <scope>NUCLEOTIDE SEQUENCE</scope>
</reference>
<protein>
    <submittedName>
        <fullName evidence="1">Uncharacterized protein</fullName>
    </submittedName>
</protein>
<dbReference type="EMBL" id="OX395129">
    <property type="protein sequence ID" value="CAI5772923.1"/>
    <property type="molecule type" value="Genomic_DNA"/>
</dbReference>
<gene>
    <name evidence="1" type="ORF">PODLI_1B004080</name>
</gene>
<dbReference type="AlphaFoldDB" id="A0AA35K9T4"/>
<keyword evidence="2" id="KW-1185">Reference proteome</keyword>
<proteinExistence type="predicted"/>
<evidence type="ECO:0000313" key="2">
    <source>
        <dbReference type="Proteomes" id="UP001178461"/>
    </source>
</evidence>
<name>A0AA35K9T4_9SAUR</name>
<accession>A0AA35K9T4</accession>
<organism evidence="1 2">
    <name type="scientific">Podarcis lilfordi</name>
    <name type="common">Lilford's wall lizard</name>
    <dbReference type="NCBI Taxonomy" id="74358"/>
    <lineage>
        <taxon>Eukaryota</taxon>
        <taxon>Metazoa</taxon>
        <taxon>Chordata</taxon>
        <taxon>Craniata</taxon>
        <taxon>Vertebrata</taxon>
        <taxon>Euteleostomi</taxon>
        <taxon>Lepidosauria</taxon>
        <taxon>Squamata</taxon>
        <taxon>Bifurcata</taxon>
        <taxon>Unidentata</taxon>
        <taxon>Episquamata</taxon>
        <taxon>Laterata</taxon>
        <taxon>Lacertibaenia</taxon>
        <taxon>Lacertidae</taxon>
        <taxon>Podarcis</taxon>
    </lineage>
</organism>
<dbReference type="Proteomes" id="UP001178461">
    <property type="component" value="Chromosome 4"/>
</dbReference>
<sequence>MRSACAQASFAQKEGSREAILAAPRDWLGNWPTSGNDCSAPSEMHEWPSDPDRACAEEWSARSFSLRTCGLQSIVASNCILDKRKDNSRTSHFQLLTSKICIYLILLEDLSSN</sequence>
<evidence type="ECO:0000313" key="1">
    <source>
        <dbReference type="EMBL" id="CAI5772923.1"/>
    </source>
</evidence>